<evidence type="ECO:0000313" key="2">
    <source>
        <dbReference type="EMBL" id="GAA2462762.1"/>
    </source>
</evidence>
<dbReference type="PROSITE" id="PS51186">
    <property type="entry name" value="GNAT"/>
    <property type="match status" value="1"/>
</dbReference>
<feature type="domain" description="N-acetyltransferase" evidence="1">
    <location>
        <begin position="37"/>
        <end position="206"/>
    </location>
</feature>
<dbReference type="Pfam" id="PF00583">
    <property type="entry name" value="Acetyltransf_1"/>
    <property type="match status" value="1"/>
</dbReference>
<sequence>MVAPTSGPSDTRIRLAQARDTDVADTLPAIAGARLILVLRSAIENGTAASVLPAGWAAPSRPFFDTAARAFVTQPMAESMSGIGLPLVTVDQEDRVVGVLSVTAPGAIIDRALDHGYEPPKALTLGVAVAKIHGLAVSETARSQGLATTLLKRAWQVHEQLGYFLLYGSYETERDLGAFYTRCGYTVLAPAQGFAPIDILFGIHAGPDECVLTRRRSRR</sequence>
<keyword evidence="3" id="KW-1185">Reference proteome</keyword>
<protein>
    <submittedName>
        <fullName evidence="2">GNAT family N-acetyltransferase</fullName>
    </submittedName>
</protein>
<dbReference type="Proteomes" id="UP001501638">
    <property type="component" value="Unassembled WGS sequence"/>
</dbReference>
<dbReference type="EMBL" id="BAAASZ010000042">
    <property type="protein sequence ID" value="GAA2462762.1"/>
    <property type="molecule type" value="Genomic_DNA"/>
</dbReference>
<dbReference type="InterPro" id="IPR000182">
    <property type="entry name" value="GNAT_dom"/>
</dbReference>
<name>A0ABN3KP36_9ACTN</name>
<organism evidence="2 3">
    <name type="scientific">Streptomyces macrosporus</name>
    <dbReference type="NCBI Taxonomy" id="44032"/>
    <lineage>
        <taxon>Bacteria</taxon>
        <taxon>Bacillati</taxon>
        <taxon>Actinomycetota</taxon>
        <taxon>Actinomycetes</taxon>
        <taxon>Kitasatosporales</taxon>
        <taxon>Streptomycetaceae</taxon>
        <taxon>Streptomyces</taxon>
    </lineage>
</organism>
<proteinExistence type="predicted"/>
<dbReference type="InterPro" id="IPR016181">
    <property type="entry name" value="Acyl_CoA_acyltransferase"/>
</dbReference>
<reference evidence="2 3" key="1">
    <citation type="journal article" date="2019" name="Int. J. Syst. Evol. Microbiol.">
        <title>The Global Catalogue of Microorganisms (GCM) 10K type strain sequencing project: providing services to taxonomists for standard genome sequencing and annotation.</title>
        <authorList>
            <consortium name="The Broad Institute Genomics Platform"/>
            <consortium name="The Broad Institute Genome Sequencing Center for Infectious Disease"/>
            <person name="Wu L."/>
            <person name="Ma J."/>
        </authorList>
    </citation>
    <scope>NUCLEOTIDE SEQUENCE [LARGE SCALE GENOMIC DNA]</scope>
    <source>
        <strain evidence="2 3">JCM 6305</strain>
    </source>
</reference>
<evidence type="ECO:0000313" key="3">
    <source>
        <dbReference type="Proteomes" id="UP001501638"/>
    </source>
</evidence>
<evidence type="ECO:0000259" key="1">
    <source>
        <dbReference type="PROSITE" id="PS51186"/>
    </source>
</evidence>
<gene>
    <name evidence="2" type="ORF">GCM10010405_53860</name>
</gene>
<dbReference type="SUPFAM" id="SSF55729">
    <property type="entry name" value="Acyl-CoA N-acyltransferases (Nat)"/>
    <property type="match status" value="1"/>
</dbReference>
<comment type="caution">
    <text evidence="2">The sequence shown here is derived from an EMBL/GenBank/DDBJ whole genome shotgun (WGS) entry which is preliminary data.</text>
</comment>
<dbReference type="CDD" id="cd04301">
    <property type="entry name" value="NAT_SF"/>
    <property type="match status" value="1"/>
</dbReference>
<dbReference type="Gene3D" id="3.40.630.30">
    <property type="match status" value="1"/>
</dbReference>
<accession>A0ABN3KP36</accession>